<name>A0A371PCK0_9ACTN</name>
<sequence length="160" mass="18021">MSRRPVVSSAARSFPVLPMGLQVSVTPAEHRTPMERARLDLYAAGQFAVMLHRNGATALDDPEVVNTISWFEHTDYRPLPRRWWHHLLFRTPVEPVTHPHRVDGFHEGAARYDLVYGMHGVVVPPELADRVRGAWVGSRPTRIPPAITYPTARPTEGAHP</sequence>
<dbReference type="EMBL" id="QUBR01000001">
    <property type="protein sequence ID" value="REK73664.1"/>
    <property type="molecule type" value="Genomic_DNA"/>
</dbReference>
<reference evidence="1 2" key="1">
    <citation type="submission" date="2018-08" db="EMBL/GenBank/DDBJ databases">
        <title>Aeromicrobium sp. M2KJ-4, whole genome shotgun sequence.</title>
        <authorList>
            <person name="Tuo L."/>
        </authorList>
    </citation>
    <scope>NUCLEOTIDE SEQUENCE [LARGE SCALE GENOMIC DNA]</scope>
    <source>
        <strain evidence="1 2">M2KJ-4</strain>
    </source>
</reference>
<evidence type="ECO:0000313" key="2">
    <source>
        <dbReference type="Proteomes" id="UP000265581"/>
    </source>
</evidence>
<organism evidence="1 2">
    <name type="scientific">Aeromicrobium endophyticum</name>
    <dbReference type="NCBI Taxonomy" id="2292704"/>
    <lineage>
        <taxon>Bacteria</taxon>
        <taxon>Bacillati</taxon>
        <taxon>Actinomycetota</taxon>
        <taxon>Actinomycetes</taxon>
        <taxon>Propionibacteriales</taxon>
        <taxon>Nocardioidaceae</taxon>
        <taxon>Aeromicrobium</taxon>
    </lineage>
</organism>
<dbReference type="RefSeq" id="WP_119703774.1">
    <property type="nucleotide sequence ID" value="NZ_JBHSOI010000001.1"/>
</dbReference>
<dbReference type="OrthoDB" id="2472181at2"/>
<dbReference type="Proteomes" id="UP000265581">
    <property type="component" value="Unassembled WGS sequence"/>
</dbReference>
<keyword evidence="2" id="KW-1185">Reference proteome</keyword>
<evidence type="ECO:0000313" key="1">
    <source>
        <dbReference type="EMBL" id="REK73664.1"/>
    </source>
</evidence>
<gene>
    <name evidence="1" type="ORF">DX116_09065</name>
</gene>
<protein>
    <submittedName>
        <fullName evidence="1">Uncharacterized protein</fullName>
    </submittedName>
</protein>
<proteinExistence type="predicted"/>
<dbReference type="AlphaFoldDB" id="A0A371PCK0"/>
<comment type="caution">
    <text evidence="1">The sequence shown here is derived from an EMBL/GenBank/DDBJ whole genome shotgun (WGS) entry which is preliminary data.</text>
</comment>
<accession>A0A371PCK0</accession>